<accession>A0A9P0FUI3</accession>
<dbReference type="PANTHER" id="PTHR12619:SF21">
    <property type="entry name" value="RFX-TYPE WINGED-HELIX DOMAIN-CONTAINING PROTEIN"/>
    <property type="match status" value="1"/>
</dbReference>
<feature type="compositionally biased region" description="Polar residues" evidence="2">
    <location>
        <begin position="807"/>
        <end position="826"/>
    </location>
</feature>
<organism evidence="4 5">
    <name type="scientific">Chrysodeixis includens</name>
    <name type="common">Soybean looper</name>
    <name type="synonym">Pseudoplusia includens</name>
    <dbReference type="NCBI Taxonomy" id="689277"/>
    <lineage>
        <taxon>Eukaryota</taxon>
        <taxon>Metazoa</taxon>
        <taxon>Ecdysozoa</taxon>
        <taxon>Arthropoda</taxon>
        <taxon>Hexapoda</taxon>
        <taxon>Insecta</taxon>
        <taxon>Pterygota</taxon>
        <taxon>Neoptera</taxon>
        <taxon>Endopterygota</taxon>
        <taxon>Lepidoptera</taxon>
        <taxon>Glossata</taxon>
        <taxon>Ditrysia</taxon>
        <taxon>Noctuoidea</taxon>
        <taxon>Noctuidae</taxon>
        <taxon>Plusiinae</taxon>
        <taxon>Chrysodeixis</taxon>
    </lineage>
</organism>
<feature type="compositionally biased region" description="Pro residues" evidence="2">
    <location>
        <begin position="387"/>
        <end position="400"/>
    </location>
</feature>
<dbReference type="InterPro" id="IPR036388">
    <property type="entry name" value="WH-like_DNA-bd_sf"/>
</dbReference>
<feature type="compositionally biased region" description="Low complexity" evidence="2">
    <location>
        <begin position="595"/>
        <end position="615"/>
    </location>
</feature>
<feature type="region of interest" description="Disordered" evidence="2">
    <location>
        <begin position="807"/>
        <end position="953"/>
    </location>
</feature>
<protein>
    <recommendedName>
        <fullName evidence="3">RFX-type winged-helix domain-containing protein</fullName>
    </recommendedName>
</protein>
<feature type="region of interest" description="Disordered" evidence="2">
    <location>
        <begin position="561"/>
        <end position="696"/>
    </location>
</feature>
<feature type="compositionally biased region" description="Polar residues" evidence="2">
    <location>
        <begin position="457"/>
        <end position="475"/>
    </location>
</feature>
<dbReference type="InterPro" id="IPR036390">
    <property type="entry name" value="WH_DNA-bd_sf"/>
</dbReference>
<dbReference type="PROSITE" id="PS51526">
    <property type="entry name" value="RFX_DBD"/>
    <property type="match status" value="1"/>
</dbReference>
<feature type="region of interest" description="Disordered" evidence="2">
    <location>
        <begin position="448"/>
        <end position="537"/>
    </location>
</feature>
<feature type="compositionally biased region" description="Polar residues" evidence="2">
    <location>
        <begin position="910"/>
        <end position="921"/>
    </location>
</feature>
<dbReference type="InterPro" id="IPR039779">
    <property type="entry name" value="RFX-like"/>
</dbReference>
<dbReference type="OrthoDB" id="10069709at2759"/>
<keyword evidence="5" id="KW-1185">Reference proteome</keyword>
<dbReference type="EMBL" id="LR824006">
    <property type="protein sequence ID" value="CAH0600459.1"/>
    <property type="molecule type" value="Genomic_DNA"/>
</dbReference>
<feature type="compositionally biased region" description="Basic and acidic residues" evidence="2">
    <location>
        <begin position="14"/>
        <end position="37"/>
    </location>
</feature>
<feature type="compositionally biased region" description="Polar residues" evidence="2">
    <location>
        <begin position="852"/>
        <end position="894"/>
    </location>
</feature>
<feature type="compositionally biased region" description="Basic and acidic residues" evidence="2">
    <location>
        <begin position="523"/>
        <end position="537"/>
    </location>
</feature>
<evidence type="ECO:0000256" key="2">
    <source>
        <dbReference type="SAM" id="MobiDB-lite"/>
    </source>
</evidence>
<dbReference type="PANTHER" id="PTHR12619">
    <property type="entry name" value="RFX TRANSCRIPTION FACTOR FAMILY"/>
    <property type="match status" value="1"/>
</dbReference>
<dbReference type="GO" id="GO:0000981">
    <property type="term" value="F:DNA-binding transcription factor activity, RNA polymerase II-specific"/>
    <property type="evidence" value="ECO:0007669"/>
    <property type="project" value="TreeGrafter"/>
</dbReference>
<feature type="region of interest" description="Disordered" evidence="2">
    <location>
        <begin position="1"/>
        <end position="84"/>
    </location>
</feature>
<feature type="region of interest" description="Disordered" evidence="2">
    <location>
        <begin position="968"/>
        <end position="1011"/>
    </location>
</feature>
<gene>
    <name evidence="4" type="ORF">CINC_LOCUS9398</name>
</gene>
<proteinExistence type="predicted"/>
<feature type="compositionally biased region" description="Low complexity" evidence="2">
    <location>
        <begin position="561"/>
        <end position="584"/>
    </location>
</feature>
<feature type="region of interest" description="Disordered" evidence="2">
    <location>
        <begin position="283"/>
        <end position="369"/>
    </location>
</feature>
<dbReference type="GO" id="GO:0000978">
    <property type="term" value="F:RNA polymerase II cis-regulatory region sequence-specific DNA binding"/>
    <property type="evidence" value="ECO:0007669"/>
    <property type="project" value="TreeGrafter"/>
</dbReference>
<evidence type="ECO:0000313" key="4">
    <source>
        <dbReference type="EMBL" id="CAH0600459.1"/>
    </source>
</evidence>
<feature type="compositionally biased region" description="Basic residues" evidence="2">
    <location>
        <begin position="996"/>
        <end position="1006"/>
    </location>
</feature>
<feature type="region of interest" description="Disordered" evidence="2">
    <location>
        <begin position="387"/>
        <end position="433"/>
    </location>
</feature>
<reference evidence="4" key="1">
    <citation type="submission" date="2021-12" db="EMBL/GenBank/DDBJ databases">
        <authorList>
            <person name="King R."/>
        </authorList>
    </citation>
    <scope>NUCLEOTIDE SEQUENCE</scope>
</reference>
<feature type="domain" description="RFX-type winged-helix" evidence="3">
    <location>
        <begin position="151"/>
        <end position="226"/>
    </location>
</feature>
<evidence type="ECO:0000259" key="3">
    <source>
        <dbReference type="PROSITE" id="PS51526"/>
    </source>
</evidence>
<name>A0A9P0FUI3_CHRIL</name>
<sequence>MDSTSPFQPWATDDSAKNVKTERELVDDAKLHRENVNHPKHRQTASYNKESVAVPSNAPGSSSATAPGGEAAPDSESKMDSSKIASMQQIVENTLSQEGRQRVAQLLEAVEALSGAERLLLYLRLPTGVPLHDPLKQPINPLGSRAELQQTVTWIQTHLEVDPDVSLPKQDVYDEYIAHCMSSNMKPLSTADFGKVMKQVYPTVRPRRLGTRGNSRYCYAGLRKKIKLEVPQLPDLGESSKVCSEPFAPSRETERIVCEWAESKLGIKFANVLELSRHLASAGPQLAPPGPASASPPPQLVQPHAPAEDTTSRQLIKHLKRKIQTQGTPGRPKKNKGQDVSGESPPSTSYASHHQPMKHESEPLPDMSYGYGQPAYVPVYDVRPPMPQYVPPPRAHPPHGPHAQHAPLPPHVSHAPHVPHVPHVPSAPHPAIPMHDYRPDPYVFEPSYAPRDLTRPADTTHNLPINLSSDASLDLSTERTDWQRRRPPEPPPARLALPGKKLILETYHSETRASSPRSSQTDTRSHHVTEDFPRTEYLPKKMRAAEILGGKIAAARQALAGPPAPTAMAGPAGLSGPSVLPGPAGLSGPGGLSGSVGPPTSDPACSSAPAPADAPVRPEVAFLEDPKNLTSRSKSTAAALAREEQEAASPTRSVKAPTSKSEQLRNKLRKSSGRASGPSPDRAGSPERTVTPDSCCGLDGINIRTGMICEEKHSEILNRERVISICNIDKHDLDDYLNEGNSQEHEEELLQYFHHRANQSEAQANTSTSDNTAAFLERGQDPHDDHSQGNSEKISQLRELLAKNLKNQSGSSSQNMQLSQESQISQEKSHEPPATKPTISEGAFKPLGPNDSEMNGPTLPNQTDINTNKHSKSIPNQNGTSMPYGNDSATNQVPPNVGGPHLYNGHCHNEPQSPTTRTQQYDFVPISDGCHSPGNFHSKSPIGFGQRGQSPTKVGKPIIMGGSLQTSPISHSTAASPFVSPRNTPVPRSRLCPRPIPKHNGRKRRNPLQLGVTDPCSKQFAIPNDQKFMTKGVVCGTGKYCQPISAPPSPNILTQYKNHMYTCSSGMSNGSNNLCLNFLPNTPFRDHINGEQPLSADPLSSEVSQFFQESLVTYRSGTDTFRSQSVPLKQAIGNMGLLSYNNTPVGSVPPTPVPNEFCDFGSLVDTCDISKAGLNRETLDKIYDAIDSSNDVLTTSATQSILNSNDTLSNGCDPLPEHQILSDEQLTSIIPSGDDLLERSNQYNQSFTNDSGTADNVEDFLKRANSIEFDLSELVTDKNKYYTSRSVPSTPLPYKRTAPNLQIDSRRSRELFAAENFTNASNGISSKSVPSTPQFAEDRSVFSYSNRDFLINGNSVCGSTQLHETVVDNDQGLTSPLHDMLREDILVEPLTPALLADLDKMDATPYVDL</sequence>
<dbReference type="Gene3D" id="6.10.140.1290">
    <property type="match status" value="1"/>
</dbReference>
<feature type="compositionally biased region" description="Polar residues" evidence="2">
    <location>
        <begin position="650"/>
        <end position="661"/>
    </location>
</feature>
<keyword evidence="1" id="KW-0238">DNA-binding</keyword>
<dbReference type="Proteomes" id="UP001154114">
    <property type="component" value="Chromosome 3"/>
</dbReference>
<feature type="compositionally biased region" description="Basic and acidic residues" evidence="2">
    <location>
        <begin position="476"/>
        <end position="488"/>
    </location>
</feature>
<feature type="compositionally biased region" description="Pro residues" evidence="2">
    <location>
        <begin position="286"/>
        <end position="300"/>
    </location>
</feature>
<evidence type="ECO:0000313" key="5">
    <source>
        <dbReference type="Proteomes" id="UP001154114"/>
    </source>
</evidence>
<dbReference type="InterPro" id="IPR003150">
    <property type="entry name" value="DNA-bd_RFX"/>
</dbReference>
<feature type="compositionally biased region" description="Low complexity" evidence="2">
    <location>
        <begin position="401"/>
        <end position="424"/>
    </location>
</feature>
<feature type="compositionally biased region" description="Gly residues" evidence="2">
    <location>
        <begin position="585"/>
        <end position="594"/>
    </location>
</feature>
<dbReference type="FunFam" id="1.10.10.10:FF:000422">
    <property type="entry name" value="DNA-binding protein RFX7"/>
    <property type="match status" value="1"/>
</dbReference>
<dbReference type="SUPFAM" id="SSF46785">
    <property type="entry name" value="Winged helix' DNA-binding domain"/>
    <property type="match status" value="1"/>
</dbReference>
<feature type="compositionally biased region" description="Polar residues" evidence="2">
    <location>
        <begin position="512"/>
        <end position="522"/>
    </location>
</feature>
<dbReference type="Pfam" id="PF02257">
    <property type="entry name" value="RFX_DNA_binding"/>
    <property type="match status" value="1"/>
</dbReference>
<dbReference type="Gene3D" id="1.10.10.10">
    <property type="entry name" value="Winged helix-like DNA-binding domain superfamily/Winged helix DNA-binding domain"/>
    <property type="match status" value="1"/>
</dbReference>
<evidence type="ECO:0000256" key="1">
    <source>
        <dbReference type="ARBA" id="ARBA00023125"/>
    </source>
</evidence>